<dbReference type="Gene3D" id="3.40.50.970">
    <property type="match status" value="2"/>
</dbReference>
<protein>
    <submittedName>
        <fullName evidence="8">Thiamine pyrophosphate-requiring protein</fullName>
    </submittedName>
</protein>
<dbReference type="EMBL" id="BMRG01000018">
    <property type="protein sequence ID" value="GGP78941.1"/>
    <property type="molecule type" value="Genomic_DNA"/>
</dbReference>
<dbReference type="InterPro" id="IPR029061">
    <property type="entry name" value="THDP-binding"/>
</dbReference>
<evidence type="ECO:0000259" key="7">
    <source>
        <dbReference type="Pfam" id="PF02776"/>
    </source>
</evidence>
<evidence type="ECO:0000313" key="8">
    <source>
        <dbReference type="EMBL" id="GGP78941.1"/>
    </source>
</evidence>
<dbReference type="PANTHER" id="PTHR42981">
    <property type="entry name" value="PYRUVATE DEHYDROGENASE [UBIQUINONE]"/>
    <property type="match status" value="1"/>
</dbReference>
<dbReference type="Proteomes" id="UP000639606">
    <property type="component" value="Unassembled WGS sequence"/>
</dbReference>
<organism evidence="8 9">
    <name type="scientific">Saccharothrix coeruleofusca</name>
    <dbReference type="NCBI Taxonomy" id="33919"/>
    <lineage>
        <taxon>Bacteria</taxon>
        <taxon>Bacillati</taxon>
        <taxon>Actinomycetota</taxon>
        <taxon>Actinomycetes</taxon>
        <taxon>Pseudonocardiales</taxon>
        <taxon>Pseudonocardiaceae</taxon>
        <taxon>Saccharothrix</taxon>
    </lineage>
</organism>
<dbReference type="GO" id="GO:0000287">
    <property type="term" value="F:magnesium ion binding"/>
    <property type="evidence" value="ECO:0007669"/>
    <property type="project" value="InterPro"/>
</dbReference>
<keyword evidence="9" id="KW-1185">Reference proteome</keyword>
<dbReference type="NCBIfam" id="NF006129">
    <property type="entry name" value="PRK08273.1"/>
    <property type="match status" value="1"/>
</dbReference>
<dbReference type="SUPFAM" id="SSF52518">
    <property type="entry name" value="Thiamin diphosphate-binding fold (THDP-binding)"/>
    <property type="match status" value="2"/>
</dbReference>
<dbReference type="InterPro" id="IPR012001">
    <property type="entry name" value="Thiamin_PyroP_enz_TPP-bd_dom"/>
</dbReference>
<name>A0A918ASQ6_9PSEU</name>
<keyword evidence="2 3" id="KW-0786">Thiamine pyrophosphate</keyword>
<dbReference type="GO" id="GO:0003824">
    <property type="term" value="F:catalytic activity"/>
    <property type="evidence" value="ECO:0007669"/>
    <property type="project" value="InterPro"/>
</dbReference>
<evidence type="ECO:0000256" key="3">
    <source>
        <dbReference type="RuleBase" id="RU362132"/>
    </source>
</evidence>
<dbReference type="AlphaFoldDB" id="A0A918ASQ6"/>
<dbReference type="Gene3D" id="3.40.50.1220">
    <property type="entry name" value="TPP-binding domain"/>
    <property type="match status" value="1"/>
</dbReference>
<feature type="domain" description="Thiamine pyrophosphate enzyme N-terminal TPP-binding" evidence="7">
    <location>
        <begin position="3"/>
        <end position="120"/>
    </location>
</feature>
<comment type="caution">
    <text evidence="8">The sequence shown here is derived from an EMBL/GenBank/DDBJ whole genome shotgun (WGS) entry which is preliminary data.</text>
</comment>
<accession>A0A918ASQ6</accession>
<dbReference type="InterPro" id="IPR047211">
    <property type="entry name" value="POXB-like"/>
</dbReference>
<evidence type="ECO:0000256" key="1">
    <source>
        <dbReference type="ARBA" id="ARBA00007812"/>
    </source>
</evidence>
<dbReference type="InterPro" id="IPR011766">
    <property type="entry name" value="TPP_enzyme_TPP-bd"/>
</dbReference>
<dbReference type="SUPFAM" id="SSF52467">
    <property type="entry name" value="DHS-like NAD/FAD-binding domain"/>
    <property type="match status" value="1"/>
</dbReference>
<feature type="domain" description="Thiamine pyrophosphate enzyme TPP-binding" evidence="6">
    <location>
        <begin position="389"/>
        <end position="543"/>
    </location>
</feature>
<dbReference type="InterPro" id="IPR047210">
    <property type="entry name" value="TPP_PYR_POXB-like"/>
</dbReference>
<evidence type="ECO:0000256" key="2">
    <source>
        <dbReference type="ARBA" id="ARBA00023052"/>
    </source>
</evidence>
<proteinExistence type="inferred from homology"/>
<dbReference type="Pfam" id="PF00205">
    <property type="entry name" value="TPP_enzyme_M"/>
    <property type="match status" value="1"/>
</dbReference>
<gene>
    <name evidence="8" type="ORF">GCM10010185_61030</name>
</gene>
<dbReference type="InterPro" id="IPR047212">
    <property type="entry name" value="TPP_POXB-like"/>
</dbReference>
<dbReference type="InterPro" id="IPR000399">
    <property type="entry name" value="TPP-bd_CS"/>
</dbReference>
<dbReference type="PROSITE" id="PS00187">
    <property type="entry name" value="TPP_ENZYMES"/>
    <property type="match status" value="1"/>
</dbReference>
<dbReference type="CDD" id="cd07039">
    <property type="entry name" value="TPP_PYR_POX"/>
    <property type="match status" value="1"/>
</dbReference>
<reference evidence="8" key="1">
    <citation type="journal article" date="2014" name="Int. J. Syst. Evol. Microbiol.">
        <title>Complete genome sequence of Corynebacterium casei LMG S-19264T (=DSM 44701T), isolated from a smear-ripened cheese.</title>
        <authorList>
            <consortium name="US DOE Joint Genome Institute (JGI-PGF)"/>
            <person name="Walter F."/>
            <person name="Albersmeier A."/>
            <person name="Kalinowski J."/>
            <person name="Ruckert C."/>
        </authorList>
    </citation>
    <scope>NUCLEOTIDE SEQUENCE</scope>
    <source>
        <strain evidence="8">JCM 3313</strain>
    </source>
</reference>
<evidence type="ECO:0000313" key="9">
    <source>
        <dbReference type="Proteomes" id="UP000639606"/>
    </source>
</evidence>
<dbReference type="CDD" id="cd02014">
    <property type="entry name" value="TPP_POX"/>
    <property type="match status" value="1"/>
</dbReference>
<dbReference type="GO" id="GO:0030976">
    <property type="term" value="F:thiamine pyrophosphate binding"/>
    <property type="evidence" value="ECO:0007669"/>
    <property type="project" value="InterPro"/>
</dbReference>
<evidence type="ECO:0000259" key="5">
    <source>
        <dbReference type="Pfam" id="PF00205"/>
    </source>
</evidence>
<dbReference type="InterPro" id="IPR012000">
    <property type="entry name" value="Thiamin_PyroP_enz_cen_dom"/>
</dbReference>
<evidence type="ECO:0000259" key="6">
    <source>
        <dbReference type="Pfam" id="PF02775"/>
    </source>
</evidence>
<dbReference type="PANTHER" id="PTHR42981:SF2">
    <property type="entry name" value="PYRUVATE DEHYDROGENASE [UBIQUINONE]"/>
    <property type="match status" value="1"/>
</dbReference>
<dbReference type="InterPro" id="IPR029035">
    <property type="entry name" value="DHS-like_NAD/FAD-binding_dom"/>
</dbReference>
<feature type="compositionally biased region" description="Basic and acidic residues" evidence="4">
    <location>
        <begin position="574"/>
        <end position="594"/>
    </location>
</feature>
<dbReference type="RefSeq" id="WP_189226780.1">
    <property type="nucleotide sequence ID" value="NZ_BMRG01000018.1"/>
</dbReference>
<reference evidence="8" key="2">
    <citation type="submission" date="2020-09" db="EMBL/GenBank/DDBJ databases">
        <authorList>
            <person name="Sun Q."/>
            <person name="Ohkuma M."/>
        </authorList>
    </citation>
    <scope>NUCLEOTIDE SEQUENCE</scope>
    <source>
        <strain evidence="8">JCM 3313</strain>
    </source>
</reference>
<evidence type="ECO:0000256" key="4">
    <source>
        <dbReference type="SAM" id="MobiDB-lite"/>
    </source>
</evidence>
<comment type="similarity">
    <text evidence="1 3">Belongs to the TPP enzyme family.</text>
</comment>
<dbReference type="Pfam" id="PF02776">
    <property type="entry name" value="TPP_enzyme_N"/>
    <property type="match status" value="1"/>
</dbReference>
<feature type="region of interest" description="Disordered" evidence="4">
    <location>
        <begin position="570"/>
        <end position="594"/>
    </location>
</feature>
<feature type="domain" description="Thiamine pyrophosphate enzyme central" evidence="5">
    <location>
        <begin position="199"/>
        <end position="329"/>
    </location>
</feature>
<sequence length="594" mass="64473">MARTVADALVARLRDWGVARVFGYAGDGIDPLLAALRRAGGDPEFVQPRHEEMAAFMASGHAKYTGAPGVCLATQGPGAIHLLNGLYDAKLDRRPVVAVVGQVVSTALGTGYLQEVDLHALFKDVCGQYLQTVFAPEQLPVLLDNAMRTAIAERVPTCLIVPHDVQRADAVDELPHSHGVVPSSAVTARPRVVPAQEDLRRAAEVLGRGRRVALLVGRGAAGAEREIAEVVEKLGAGVTASLVGKPVLPEDPPWHTGVMGHLGTTASAELMAGCDTLLVVGCNDPWTEFYPRPDQARAVQIDIEARVVGSKYPVEVPLVGDAGEALRALLPLLPRNEDRSWQEEVFASVARWRELSGRRVRDPAEPLNPELVVHLLSGHIPLDAQVAVDVGSVTYWYARHLALPVGAPAHTSSYLASMGCALPYALAAKLHAPDRPALALAGDGAMQMNGLLELITVADRWRSWADPRFVVLVLHNRDLNEVTWEQREMEGDPRFPASQRVPEFPYARYAELLGLRGLRVDSPDEVDRAWHEAFTADRPVVVEAVVDPAVPLLAPHLPEGKAEMIYRGLDQEPGGERAREQVLRQRAEEGHDDR</sequence>
<dbReference type="Pfam" id="PF02775">
    <property type="entry name" value="TPP_enzyme_C"/>
    <property type="match status" value="1"/>
</dbReference>